<keyword evidence="7" id="KW-1185">Reference proteome</keyword>
<keyword evidence="2" id="KW-0328">Glycosyltransferase</keyword>
<dbReference type="PANTHER" id="PTHR45947:SF3">
    <property type="entry name" value="SULFOQUINOVOSYL TRANSFERASE SQD2"/>
    <property type="match status" value="1"/>
</dbReference>
<dbReference type="InterPro" id="IPR001296">
    <property type="entry name" value="Glyco_trans_1"/>
</dbReference>
<dbReference type="SUPFAM" id="SSF53756">
    <property type="entry name" value="UDP-Glycosyltransferase/glycogen phosphorylase"/>
    <property type="match status" value="1"/>
</dbReference>
<proteinExistence type="predicted"/>
<dbReference type="Gene3D" id="3.40.50.2000">
    <property type="entry name" value="Glycogen Phosphorylase B"/>
    <property type="match status" value="2"/>
</dbReference>
<name>A0A9W6CVR8_9MICO</name>
<evidence type="ECO:0000256" key="3">
    <source>
        <dbReference type="ARBA" id="ARBA00022679"/>
    </source>
</evidence>
<evidence type="ECO:0000313" key="6">
    <source>
        <dbReference type="EMBL" id="GLI26137.1"/>
    </source>
</evidence>
<sequence>MVSESFLPTVNGVTTSVCRVLESLRDRGDEAVVIAPTDGDGSYAGFPVVGVPAVAYRKFPVGLPGPSVQRTLEAFGPDIVHAASPFLLGAEGIAAARRLGVPTVAVYQTDVAGYALRHRWGRGAARLARAWVRRMHEQADLTLAPSSAALAELTDLGVPRLARWGRGVDLVGFHPNLRSDERTRALRRALTPDGRVLVGYVGRLAPEKRVERLRALRGMRGIRVVVVGDGPAAADVRRALRGVPTTFLGQLTGDDLRTAYAALDVFVHTGTEETFGQTIQEAQASGCPVVAPRAGGPIDLVEHGRTGLLYAPEDDDALAAAVAGLVADPARRARIGEAGRRAVRERSWEKVCGQLFDHYGEVLARRAAALPSAQG</sequence>
<evidence type="ECO:0000256" key="2">
    <source>
        <dbReference type="ARBA" id="ARBA00022676"/>
    </source>
</evidence>
<dbReference type="Pfam" id="PF13439">
    <property type="entry name" value="Glyco_transf_4"/>
    <property type="match status" value="1"/>
</dbReference>
<dbReference type="GO" id="GO:0016758">
    <property type="term" value="F:hexosyltransferase activity"/>
    <property type="evidence" value="ECO:0007669"/>
    <property type="project" value="TreeGrafter"/>
</dbReference>
<accession>A0A9W6CVR8</accession>
<keyword evidence="3" id="KW-0808">Transferase</keyword>
<evidence type="ECO:0000313" key="7">
    <source>
        <dbReference type="Proteomes" id="UP001144396"/>
    </source>
</evidence>
<protein>
    <recommendedName>
        <fullName evidence="1">D-inositol 3-phosphate glycosyltransferase</fullName>
    </recommendedName>
</protein>
<dbReference type="Proteomes" id="UP001144396">
    <property type="component" value="Unassembled WGS sequence"/>
</dbReference>
<dbReference type="EMBL" id="BSDP01000001">
    <property type="protein sequence ID" value="GLI26137.1"/>
    <property type="molecule type" value="Genomic_DNA"/>
</dbReference>
<dbReference type="GO" id="GO:1901137">
    <property type="term" value="P:carbohydrate derivative biosynthetic process"/>
    <property type="evidence" value="ECO:0007669"/>
    <property type="project" value="UniProtKB-ARBA"/>
</dbReference>
<dbReference type="AlphaFoldDB" id="A0A9W6CVR8"/>
<dbReference type="PANTHER" id="PTHR45947">
    <property type="entry name" value="SULFOQUINOVOSYL TRANSFERASE SQD2"/>
    <property type="match status" value="1"/>
</dbReference>
<dbReference type="InterPro" id="IPR050194">
    <property type="entry name" value="Glycosyltransferase_grp1"/>
</dbReference>
<dbReference type="CDD" id="cd03814">
    <property type="entry name" value="GT4-like"/>
    <property type="match status" value="1"/>
</dbReference>
<dbReference type="InterPro" id="IPR028098">
    <property type="entry name" value="Glyco_trans_4-like_N"/>
</dbReference>
<comment type="caution">
    <text evidence="6">The sequence shown here is derived from an EMBL/GenBank/DDBJ whole genome shotgun (WGS) entry which is preliminary data.</text>
</comment>
<evidence type="ECO:0000259" key="5">
    <source>
        <dbReference type="Pfam" id="PF13439"/>
    </source>
</evidence>
<dbReference type="Pfam" id="PF00534">
    <property type="entry name" value="Glycos_transf_1"/>
    <property type="match status" value="1"/>
</dbReference>
<feature type="domain" description="Glycosyl transferase family 1" evidence="4">
    <location>
        <begin position="189"/>
        <end position="341"/>
    </location>
</feature>
<organism evidence="6 7">
    <name type="scientific">Agromyces rhizosphaerae</name>
    <dbReference type="NCBI Taxonomy" id="88374"/>
    <lineage>
        <taxon>Bacteria</taxon>
        <taxon>Bacillati</taxon>
        <taxon>Actinomycetota</taxon>
        <taxon>Actinomycetes</taxon>
        <taxon>Micrococcales</taxon>
        <taxon>Microbacteriaceae</taxon>
        <taxon>Agromyces</taxon>
    </lineage>
</organism>
<gene>
    <name evidence="6" type="ORF">ARHIZOSPH14_03790</name>
</gene>
<reference evidence="6" key="1">
    <citation type="submission" date="2022-12" db="EMBL/GenBank/DDBJ databases">
        <title>Reference genome sequencing for broad-spectrum identification of bacterial and archaeal isolates by mass spectrometry.</title>
        <authorList>
            <person name="Sekiguchi Y."/>
            <person name="Tourlousse D.M."/>
        </authorList>
    </citation>
    <scope>NUCLEOTIDE SEQUENCE</scope>
    <source>
        <strain evidence="6">14</strain>
    </source>
</reference>
<feature type="domain" description="Glycosyltransferase subfamily 4-like N-terminal" evidence="5">
    <location>
        <begin position="10"/>
        <end position="170"/>
    </location>
</feature>
<evidence type="ECO:0000256" key="1">
    <source>
        <dbReference type="ARBA" id="ARBA00021292"/>
    </source>
</evidence>
<evidence type="ECO:0000259" key="4">
    <source>
        <dbReference type="Pfam" id="PF00534"/>
    </source>
</evidence>